<reference evidence="6 7" key="1">
    <citation type="submission" date="2018-11" db="EMBL/GenBank/DDBJ databases">
        <title>Sequencing the genomes of 1000 actinobacteria strains.</title>
        <authorList>
            <person name="Klenk H.-P."/>
        </authorList>
    </citation>
    <scope>NUCLEOTIDE SEQUENCE [LARGE SCALE GENOMIC DNA]</scope>
    <source>
        <strain evidence="6 7">DSM 44254</strain>
    </source>
</reference>
<dbReference type="InterPro" id="IPR027417">
    <property type="entry name" value="P-loop_NTPase"/>
</dbReference>
<organism evidence="6 7">
    <name type="scientific">Actinocorallia herbida</name>
    <dbReference type="NCBI Taxonomy" id="58109"/>
    <lineage>
        <taxon>Bacteria</taxon>
        <taxon>Bacillati</taxon>
        <taxon>Actinomycetota</taxon>
        <taxon>Actinomycetes</taxon>
        <taxon>Streptosporangiales</taxon>
        <taxon>Thermomonosporaceae</taxon>
        <taxon>Actinocorallia</taxon>
    </lineage>
</organism>
<dbReference type="InterPro" id="IPR003959">
    <property type="entry name" value="ATPase_AAA_core"/>
</dbReference>
<accession>A0A3N1CT62</accession>
<gene>
    <name evidence="6" type="ORF">EDD29_2028</name>
</gene>
<name>A0A3N1CT62_9ACTN</name>
<feature type="domain" description="ATPase AAA-type core" evidence="4">
    <location>
        <begin position="545"/>
        <end position="613"/>
    </location>
</feature>
<keyword evidence="7" id="KW-1185">Reference proteome</keyword>
<dbReference type="Pfam" id="PF13304">
    <property type="entry name" value="AAA_21"/>
    <property type="match status" value="1"/>
</dbReference>
<dbReference type="GO" id="GO:0016887">
    <property type="term" value="F:ATP hydrolysis activity"/>
    <property type="evidence" value="ECO:0007669"/>
    <property type="project" value="InterPro"/>
</dbReference>
<proteinExistence type="inferred from homology"/>
<dbReference type="Gene3D" id="3.40.50.300">
    <property type="entry name" value="P-loop containing nucleotide triphosphate hydrolases"/>
    <property type="match status" value="2"/>
</dbReference>
<feature type="domain" description="Rad50/SbcC-type AAA" evidence="5">
    <location>
        <begin position="49"/>
        <end position="102"/>
    </location>
</feature>
<dbReference type="GO" id="GO:0006302">
    <property type="term" value="P:double-strand break repair"/>
    <property type="evidence" value="ECO:0007669"/>
    <property type="project" value="InterPro"/>
</dbReference>
<evidence type="ECO:0000313" key="7">
    <source>
        <dbReference type="Proteomes" id="UP000272400"/>
    </source>
</evidence>
<comment type="caution">
    <text evidence="6">The sequence shown here is derived from an EMBL/GenBank/DDBJ whole genome shotgun (WGS) entry which is preliminary data.</text>
</comment>
<dbReference type="RefSeq" id="WP_123664111.1">
    <property type="nucleotide sequence ID" value="NZ_RJKE01000001.1"/>
</dbReference>
<dbReference type="OrthoDB" id="5089113at2"/>
<evidence type="ECO:0000259" key="4">
    <source>
        <dbReference type="Pfam" id="PF13304"/>
    </source>
</evidence>
<dbReference type="PANTHER" id="PTHR32114">
    <property type="entry name" value="ABC TRANSPORTER ABCH.3"/>
    <property type="match status" value="1"/>
</dbReference>
<dbReference type="InterPro" id="IPR038729">
    <property type="entry name" value="Rad50/SbcC_AAA"/>
</dbReference>
<dbReference type="AlphaFoldDB" id="A0A3N1CT62"/>
<sequence>MALRDVLAARLEESGLEGGAAARILETFDAQGETARGGGGAARAYLESVTVAGFRGIGRETTLPLRPAPGLTLVVGRNGSGKSSFAEGAEIALTGTNSRWSDLPAAWRDGWRNLHADGAPAVTVGLRLDGRSDTVRVRRSWPGRALDGSVVEVSGGPGAAEGLDGLGWGEDLTVCRPFLSYAELGKILTGRPKDMHDAIAGILGLERLAATEAALDAERKTLETAAKESARDRTALLADLEAVADPRAGRASDALRARVPDVGALAGLVTAGTPVGDLAPLRRLAALTPPGAVAVADAVRELREVAAAPRAAVSDAEARLADLLERALPHQGADRCPVCRSAAHLDEDWARETRAEIGALRERAAETLALRERTTRAVAAARALIERPPADLPAELLAPWKGWASGRSIDGPAELADHLDAHAGPFARACAAAAASAEAELAALDDLWRPLALRLAAWTARERDVQAAAPELARLKAARAWLTKTANALRTEELRPMAETASAIWEQLRQESNVSLGAVTLAGTGTMKRVELDVAVDGSETSALGVMSQGELHSLALALFLPRVMAARTPFGFVLIDDPVQSMDPAKVDGLAKVLDSVARHRQVVVFTHDTRLRDAVARLRLPASVLEVTRGERSAVAVRPVEDEVSRALADARAVAATVDLPQQTAATVVAGLCRTALEAACVQVVHRKLLERGWAHSAVDARVRASRSLGEIASLALFGEKKPREAFNAEAAPEIRAAIGFCNRGVHGTPFTGDLSEAISLVNRAARTVRSDW</sequence>
<evidence type="ECO:0000256" key="3">
    <source>
        <dbReference type="ARBA" id="ARBA00013368"/>
    </source>
</evidence>
<dbReference type="PANTHER" id="PTHR32114:SF2">
    <property type="entry name" value="ABC TRANSPORTER ABCH.3"/>
    <property type="match status" value="1"/>
</dbReference>
<evidence type="ECO:0000256" key="1">
    <source>
        <dbReference type="ARBA" id="ARBA00006930"/>
    </source>
</evidence>
<protein>
    <recommendedName>
        <fullName evidence="3">Nuclease SbcCD subunit C</fullName>
    </recommendedName>
</protein>
<dbReference type="SUPFAM" id="SSF52540">
    <property type="entry name" value="P-loop containing nucleoside triphosphate hydrolases"/>
    <property type="match status" value="1"/>
</dbReference>
<evidence type="ECO:0000313" key="6">
    <source>
        <dbReference type="EMBL" id="ROO84501.1"/>
    </source>
</evidence>
<comment type="subunit">
    <text evidence="2">Heterodimer of SbcC and SbcD.</text>
</comment>
<evidence type="ECO:0000259" key="5">
    <source>
        <dbReference type="Pfam" id="PF13476"/>
    </source>
</evidence>
<evidence type="ECO:0000256" key="2">
    <source>
        <dbReference type="ARBA" id="ARBA00011322"/>
    </source>
</evidence>
<comment type="similarity">
    <text evidence="1">Belongs to the SMC family. SbcC subfamily.</text>
</comment>
<dbReference type="EMBL" id="RJKE01000001">
    <property type="protein sequence ID" value="ROO84501.1"/>
    <property type="molecule type" value="Genomic_DNA"/>
</dbReference>
<dbReference type="Proteomes" id="UP000272400">
    <property type="component" value="Unassembled WGS sequence"/>
</dbReference>
<dbReference type="Pfam" id="PF13476">
    <property type="entry name" value="AAA_23"/>
    <property type="match status" value="1"/>
</dbReference>